<keyword evidence="4" id="KW-1185">Reference proteome</keyword>
<proteinExistence type="predicted"/>
<evidence type="ECO:0000256" key="1">
    <source>
        <dbReference type="SAM" id="MobiDB-lite"/>
    </source>
</evidence>
<sequence length="394" mass="43489">MKVNVTSNTLFKLSPRLSGELPDSEKVFVKNGTSFELQSYLPADNNHTRLALANKTLAADQKVWYAYNPDIKVIDSQVKLAVVSDTLFKLRPVLSTQLSDSEKVFVKNGTQFDLQSYLPAEGNHVKVAIADTFLGPDNRNTWYVYRPDVRISGSTIALKVVSDTIFKLRPLLSSQLPSGERYFVNNGTTFELIAHEKAENNHVKVILASTGLGPDDAKTWYAYAPDVVIEGNEPDNQPKNETPPPPPEPSPGDAIRLPGFSSTFYLSNPILPNGNFTWGEATKNGSRIPVDSNAVYGIIRIAKAMEAVRSRLGDRPIRVNSWYRDSATNKAVGGASRSRHIVGDAVDFVVAGIHPYDVYDQLSSWWGSRGGLASATVFTHIDARGYYARWSYGF</sequence>
<organism evidence="3 4">
    <name type="scientific">Vasconcelosia minhoensis LEGE 07310</name>
    <dbReference type="NCBI Taxonomy" id="915328"/>
    <lineage>
        <taxon>Bacteria</taxon>
        <taxon>Bacillati</taxon>
        <taxon>Cyanobacteriota</taxon>
        <taxon>Cyanophyceae</taxon>
        <taxon>Nodosilineales</taxon>
        <taxon>Cymatolegaceae</taxon>
        <taxon>Vasconcelosia</taxon>
        <taxon>Vasconcelosia minhoensis</taxon>
    </lineage>
</organism>
<accession>A0A8J7ANP5</accession>
<dbReference type="InterPro" id="IPR009045">
    <property type="entry name" value="Zn_M74/Hedgehog-like"/>
</dbReference>
<evidence type="ECO:0000259" key="2">
    <source>
        <dbReference type="Pfam" id="PF08291"/>
    </source>
</evidence>
<dbReference type="Proteomes" id="UP000636505">
    <property type="component" value="Unassembled WGS sequence"/>
</dbReference>
<feature type="compositionally biased region" description="Pro residues" evidence="1">
    <location>
        <begin position="241"/>
        <end position="250"/>
    </location>
</feature>
<feature type="domain" description="Peptidase M15A C-terminal" evidence="2">
    <location>
        <begin position="290"/>
        <end position="382"/>
    </location>
</feature>
<evidence type="ECO:0000313" key="3">
    <source>
        <dbReference type="EMBL" id="MBE9078435.1"/>
    </source>
</evidence>
<name>A0A8J7ANP5_9CYAN</name>
<reference evidence="3" key="1">
    <citation type="submission" date="2020-10" db="EMBL/GenBank/DDBJ databases">
        <authorList>
            <person name="Castelo-Branco R."/>
            <person name="Eusebio N."/>
            <person name="Adriana R."/>
            <person name="Vieira A."/>
            <person name="Brugerolle De Fraissinette N."/>
            <person name="Rezende De Castro R."/>
            <person name="Schneider M.P."/>
            <person name="Vasconcelos V."/>
            <person name="Leao P.N."/>
        </authorList>
    </citation>
    <scope>NUCLEOTIDE SEQUENCE</scope>
    <source>
        <strain evidence="3">LEGE 07310</strain>
    </source>
</reference>
<dbReference type="InterPro" id="IPR013230">
    <property type="entry name" value="Peptidase_M15A_C"/>
</dbReference>
<dbReference type="RefSeq" id="WP_193908272.1">
    <property type="nucleotide sequence ID" value="NZ_JADEXG010000032.1"/>
</dbReference>
<dbReference type="SUPFAM" id="SSF55166">
    <property type="entry name" value="Hedgehog/DD-peptidase"/>
    <property type="match status" value="1"/>
</dbReference>
<comment type="caution">
    <text evidence="3">The sequence shown here is derived from an EMBL/GenBank/DDBJ whole genome shotgun (WGS) entry which is preliminary data.</text>
</comment>
<dbReference type="Gene3D" id="3.30.1380.10">
    <property type="match status" value="1"/>
</dbReference>
<feature type="region of interest" description="Disordered" evidence="1">
    <location>
        <begin position="231"/>
        <end position="254"/>
    </location>
</feature>
<dbReference type="AlphaFoldDB" id="A0A8J7ANP5"/>
<dbReference type="Pfam" id="PF08291">
    <property type="entry name" value="Peptidase_M15_3"/>
    <property type="match status" value="1"/>
</dbReference>
<protein>
    <submittedName>
        <fullName evidence="3">Peptidase M15 family protein</fullName>
    </submittedName>
</protein>
<evidence type="ECO:0000313" key="4">
    <source>
        <dbReference type="Proteomes" id="UP000636505"/>
    </source>
</evidence>
<gene>
    <name evidence="3" type="ORF">IQ241_14210</name>
</gene>
<dbReference type="EMBL" id="JADEXG010000032">
    <property type="protein sequence ID" value="MBE9078435.1"/>
    <property type="molecule type" value="Genomic_DNA"/>
</dbReference>